<dbReference type="EMBL" id="JAQQWL010000011">
    <property type="protein sequence ID" value="KAK8049707.1"/>
    <property type="molecule type" value="Genomic_DNA"/>
</dbReference>
<evidence type="ECO:0000256" key="3">
    <source>
        <dbReference type="ARBA" id="ARBA00022980"/>
    </source>
</evidence>
<evidence type="ECO:0000256" key="1">
    <source>
        <dbReference type="ARBA" id="ARBA00004173"/>
    </source>
</evidence>
<dbReference type="Proteomes" id="UP001480595">
    <property type="component" value="Unassembled WGS sequence"/>
</dbReference>
<dbReference type="GeneID" id="92095909"/>
<feature type="region of interest" description="Disordered" evidence="8">
    <location>
        <begin position="60"/>
        <end position="96"/>
    </location>
</feature>
<reference evidence="9 10" key="1">
    <citation type="submission" date="2023-01" db="EMBL/GenBank/DDBJ databases">
        <title>Analysis of 21 Apiospora genomes using comparative genomics revels a genus with tremendous synthesis potential of carbohydrate active enzymes and secondary metabolites.</title>
        <authorList>
            <person name="Sorensen T."/>
        </authorList>
    </citation>
    <scope>NUCLEOTIDE SEQUENCE [LARGE SCALE GENOMIC DNA]</scope>
    <source>
        <strain evidence="9 10">CBS 135458</strain>
    </source>
</reference>
<keyword evidence="3" id="KW-0689">Ribosomal protein</keyword>
<accession>A0ABR1TT04</accession>
<feature type="region of interest" description="Disordered" evidence="8">
    <location>
        <begin position="135"/>
        <end position="156"/>
    </location>
</feature>
<comment type="caution">
    <text evidence="9">The sequence shown here is derived from an EMBL/GenBank/DDBJ whole genome shotgun (WGS) entry which is preliminary data.</text>
</comment>
<evidence type="ECO:0000313" key="10">
    <source>
        <dbReference type="Proteomes" id="UP001480595"/>
    </source>
</evidence>
<evidence type="ECO:0000256" key="5">
    <source>
        <dbReference type="ARBA" id="ARBA00023274"/>
    </source>
</evidence>
<keyword evidence="5" id="KW-0687">Ribonucleoprotein</keyword>
<comment type="subcellular location">
    <subcellularLocation>
        <location evidence="1">Mitochondrion</location>
    </subcellularLocation>
</comment>
<keyword evidence="10" id="KW-1185">Reference proteome</keyword>
<keyword evidence="4" id="KW-0496">Mitochondrion</keyword>
<gene>
    <name evidence="9" type="ORF">PG994_011437</name>
</gene>
<evidence type="ECO:0000256" key="2">
    <source>
        <dbReference type="ARBA" id="ARBA00022946"/>
    </source>
</evidence>
<dbReference type="PANTHER" id="PTHR28595:SF1">
    <property type="entry name" value="LARGE RIBOSOMAL SUBUNIT PROTEIN ML54"/>
    <property type="match status" value="1"/>
</dbReference>
<evidence type="ECO:0000256" key="4">
    <source>
        <dbReference type="ARBA" id="ARBA00023128"/>
    </source>
</evidence>
<dbReference type="Pfam" id="PF08561">
    <property type="entry name" value="Ribosomal_L37"/>
    <property type="match status" value="1"/>
</dbReference>
<dbReference type="RefSeq" id="XP_066711956.1">
    <property type="nucleotide sequence ID" value="XM_066862846.1"/>
</dbReference>
<dbReference type="PANTHER" id="PTHR28595">
    <property type="entry name" value="39S RIBOSOMAL PROTEIN L54, MITOCHONDRIAL"/>
    <property type="match status" value="1"/>
</dbReference>
<protein>
    <recommendedName>
        <fullName evidence="7">Large ribosomal subunit protein mL54</fullName>
    </recommendedName>
</protein>
<keyword evidence="2" id="KW-0809">Transit peptide</keyword>
<evidence type="ECO:0000313" key="9">
    <source>
        <dbReference type="EMBL" id="KAK8049707.1"/>
    </source>
</evidence>
<evidence type="ECO:0000256" key="8">
    <source>
        <dbReference type="SAM" id="MobiDB-lite"/>
    </source>
</evidence>
<organism evidence="9 10">
    <name type="scientific">Apiospora phragmitis</name>
    <dbReference type="NCBI Taxonomy" id="2905665"/>
    <lineage>
        <taxon>Eukaryota</taxon>
        <taxon>Fungi</taxon>
        <taxon>Dikarya</taxon>
        <taxon>Ascomycota</taxon>
        <taxon>Pezizomycotina</taxon>
        <taxon>Sordariomycetes</taxon>
        <taxon>Xylariomycetidae</taxon>
        <taxon>Amphisphaeriales</taxon>
        <taxon>Apiosporaceae</taxon>
        <taxon>Apiospora</taxon>
    </lineage>
</organism>
<comment type="similarity">
    <text evidence="6">Belongs to the mitochondrion-specific ribosomal protein mL54 family.</text>
</comment>
<sequence>MLSVQDDLLALPPTRLLGAKPPRGVLRRRLGKPPNHYHHHRFPIPQPAGPIYITATIRRPGRRPADRDAHLQHTASRRPGLARRSGRGQPLGVHPGTVLSGLNYFKNRTDPVALADDKYPEWLWRCLDVQKKHDDATTDDAADEFSKSKKQRRAAAKRQRAIQSRLEADGNLEALAPKIPLQQQSINMPGNEDGTDEGAIAAVEAREELRKAMRKERKAKIKESNYLKSM</sequence>
<dbReference type="InterPro" id="IPR013870">
    <property type="entry name" value="Ribosomal_mL54"/>
</dbReference>
<evidence type="ECO:0000256" key="6">
    <source>
        <dbReference type="ARBA" id="ARBA00033752"/>
    </source>
</evidence>
<name>A0ABR1TT04_9PEZI</name>
<evidence type="ECO:0000256" key="7">
    <source>
        <dbReference type="ARBA" id="ARBA00035179"/>
    </source>
</evidence>
<proteinExistence type="inferred from homology"/>